<dbReference type="RefSeq" id="WP_020073948.1">
    <property type="nucleotide sequence ID" value="NZ_SVNY01000001.1"/>
</dbReference>
<evidence type="ECO:0000313" key="1">
    <source>
        <dbReference type="EMBL" id="MBE6832375.1"/>
    </source>
</evidence>
<name>A0A928KUU3_9FIRM</name>
<sequence length="58" mass="6846">MAAKKMGRPTDNPKDITMKIRFDQDSFEKMKKCSEEMKISRAEVVRRGVHKVYDDLKK</sequence>
<evidence type="ECO:0000313" key="2">
    <source>
        <dbReference type="Proteomes" id="UP000754750"/>
    </source>
</evidence>
<dbReference type="Proteomes" id="UP000754750">
    <property type="component" value="Unassembled WGS sequence"/>
</dbReference>
<proteinExistence type="predicted"/>
<dbReference type="EMBL" id="SVNY01000001">
    <property type="protein sequence ID" value="MBE6832375.1"/>
    <property type="molecule type" value="Genomic_DNA"/>
</dbReference>
<comment type="caution">
    <text evidence="1">The sequence shown here is derived from an EMBL/GenBank/DDBJ whole genome shotgun (WGS) entry which is preliminary data.</text>
</comment>
<reference evidence="1" key="1">
    <citation type="submission" date="2019-04" db="EMBL/GenBank/DDBJ databases">
        <title>Evolution of Biomass-Degrading Anaerobic Consortia Revealed by Metagenomics.</title>
        <authorList>
            <person name="Peng X."/>
        </authorList>
    </citation>
    <scope>NUCLEOTIDE SEQUENCE</scope>
    <source>
        <strain evidence="1">SIG551</strain>
    </source>
</reference>
<protein>
    <submittedName>
        <fullName evidence="1">CopG family transcriptional regulator</fullName>
    </submittedName>
</protein>
<organism evidence="1 2">
    <name type="scientific">Faecalispora sporosphaeroides</name>
    <dbReference type="NCBI Taxonomy" id="1549"/>
    <lineage>
        <taxon>Bacteria</taxon>
        <taxon>Bacillati</taxon>
        <taxon>Bacillota</taxon>
        <taxon>Clostridia</taxon>
        <taxon>Eubacteriales</taxon>
        <taxon>Oscillospiraceae</taxon>
        <taxon>Faecalispora</taxon>
    </lineage>
</organism>
<accession>A0A928KUU3</accession>
<gene>
    <name evidence="1" type="ORF">E7512_02115</name>
</gene>
<dbReference type="AlphaFoldDB" id="A0A928KUU3"/>